<dbReference type="AlphaFoldDB" id="A0A1H7LVJ3"/>
<evidence type="ECO:0000313" key="1">
    <source>
        <dbReference type="EMBL" id="SEL02961.1"/>
    </source>
</evidence>
<keyword evidence="2" id="KW-1185">Reference proteome</keyword>
<accession>A0A1H7LVJ3</accession>
<gene>
    <name evidence="1" type="ORF">SAMN05661044_01783</name>
</gene>
<dbReference type="RefSeq" id="WP_093323714.1">
    <property type="nucleotide sequence ID" value="NZ_FOAF01000001.1"/>
</dbReference>
<reference evidence="2" key="1">
    <citation type="submission" date="2016-10" db="EMBL/GenBank/DDBJ databases">
        <authorList>
            <person name="Varghese N."/>
            <person name="Submissions S."/>
        </authorList>
    </citation>
    <scope>NUCLEOTIDE SEQUENCE [LARGE SCALE GENOMIC DNA]</scope>
    <source>
        <strain evidence="2">DSM 18733</strain>
    </source>
</reference>
<organism evidence="1 2">
    <name type="scientific">Olivibacter domesticus</name>
    <name type="common">Pseudosphingobacterium domesticum</name>
    <dbReference type="NCBI Taxonomy" id="407022"/>
    <lineage>
        <taxon>Bacteria</taxon>
        <taxon>Pseudomonadati</taxon>
        <taxon>Bacteroidota</taxon>
        <taxon>Sphingobacteriia</taxon>
        <taxon>Sphingobacteriales</taxon>
        <taxon>Sphingobacteriaceae</taxon>
        <taxon>Olivibacter</taxon>
    </lineage>
</organism>
<evidence type="ECO:0000313" key="2">
    <source>
        <dbReference type="Proteomes" id="UP000199421"/>
    </source>
</evidence>
<sequence length="96" mass="11251">MENFVALKDFHNHLKKYFLKHPEKLPQGINTGGLIVKPIQSAWTDNRLESNHQYIRYIDVMFAGNESTLDNSFHSFIITYSKDDSILDVMKMEFVK</sequence>
<dbReference type="Proteomes" id="UP000199421">
    <property type="component" value="Unassembled WGS sequence"/>
</dbReference>
<proteinExistence type="predicted"/>
<protein>
    <submittedName>
        <fullName evidence="1">Uncharacterized protein</fullName>
    </submittedName>
</protein>
<dbReference type="OrthoDB" id="797860at2"/>
<name>A0A1H7LVJ3_OLID1</name>
<dbReference type="EMBL" id="FOAF01000001">
    <property type="protein sequence ID" value="SEL02961.1"/>
    <property type="molecule type" value="Genomic_DNA"/>
</dbReference>